<keyword evidence="10" id="KW-1185">Reference proteome</keyword>
<evidence type="ECO:0000256" key="7">
    <source>
        <dbReference type="ARBA" id="ARBA00023136"/>
    </source>
</evidence>
<name>A0ABP7ZL02_9MICO</name>
<dbReference type="PRINTS" id="PR01806">
    <property type="entry name" value="VIRFACTRMVIN"/>
</dbReference>
<feature type="transmembrane region" description="Helical" evidence="8">
    <location>
        <begin position="156"/>
        <end position="180"/>
    </location>
</feature>
<evidence type="ECO:0000256" key="6">
    <source>
        <dbReference type="ARBA" id="ARBA00022989"/>
    </source>
</evidence>
<keyword evidence="5" id="KW-0573">Peptidoglycan synthesis</keyword>
<keyword evidence="7 8" id="KW-0472">Membrane</keyword>
<evidence type="ECO:0000256" key="3">
    <source>
        <dbReference type="ARBA" id="ARBA00022692"/>
    </source>
</evidence>
<evidence type="ECO:0000256" key="8">
    <source>
        <dbReference type="SAM" id="Phobius"/>
    </source>
</evidence>
<accession>A0ABP7ZL02</accession>
<keyword evidence="2" id="KW-1003">Cell membrane</keyword>
<feature type="transmembrane region" description="Helical" evidence="8">
    <location>
        <begin position="449"/>
        <end position="474"/>
    </location>
</feature>
<dbReference type="InterPro" id="IPR051050">
    <property type="entry name" value="Lipid_II_flippase_MurJ/MviN"/>
</dbReference>
<keyword evidence="4" id="KW-0133">Cell shape</keyword>
<sequence length="536" mass="57323">MANLGRATALLASGTLVSRVLGFGRQWLLLFALGGTGLVTDAFQTANSAPNAVYAIISQGILNAVLIPQIVRAAKHPDGGQGYINKLVTLGLVVFAGITAIATLLSPQLMWLLGVHNSKVVDLAVVFAYWSMPQVFFYGLYSLLGEVLNARNSFGPFTWAPVLNNIIAIAALGLFLVLYGQQPVKTVGDWPPDKIFILAGGSTLGIAAQAIVLFAFWRRVGLRFRLDFSWRGMDLRTVGRAAGWTFAMLVCTQLAGNYQTFVANTASGAHRAGPAGIATTWLIFMLPFSIIAVSVVTAYFTRMAEHARDENFESFRTDYSTAVRQIVLLISVCASVLIVTAFSFSRVFTSDYIPYGFVLIAFVLGLVPSVIGFVSLRALYSLGDTRSPFVYTLVQAILVAIGLSICLALPLGIRAVGIALTVTIAGTVQAALSVIFLRRRLHGLHLHSVFGAVWHGFIAAVVAAVLGSFALFGADHLGGHAGFSTATAVSAVISMIIVGIVMVAAYVLVLRALRTPELLDAWTAVRRRLGRSQPAE</sequence>
<keyword evidence="6 8" id="KW-1133">Transmembrane helix</keyword>
<dbReference type="PANTHER" id="PTHR47019:SF1">
    <property type="entry name" value="LIPID II FLIPPASE MURJ"/>
    <property type="match status" value="1"/>
</dbReference>
<evidence type="ECO:0000256" key="2">
    <source>
        <dbReference type="ARBA" id="ARBA00022475"/>
    </source>
</evidence>
<feature type="transmembrane region" description="Helical" evidence="8">
    <location>
        <begin position="52"/>
        <end position="71"/>
    </location>
</feature>
<feature type="transmembrane region" description="Helical" evidence="8">
    <location>
        <begin position="416"/>
        <end position="437"/>
    </location>
</feature>
<reference evidence="9" key="2">
    <citation type="submission" date="2023-12" db="EMBL/GenBank/DDBJ databases">
        <authorList>
            <person name="Sun Q."/>
            <person name="Inoue M."/>
        </authorList>
    </citation>
    <scope>NUCLEOTIDE SEQUENCE</scope>
    <source>
        <strain evidence="9">JCM 17590</strain>
    </source>
</reference>
<feature type="transmembrane region" description="Helical" evidence="8">
    <location>
        <begin position="356"/>
        <end position="376"/>
    </location>
</feature>
<keyword evidence="3 8" id="KW-0812">Transmembrane</keyword>
<feature type="transmembrane region" description="Helical" evidence="8">
    <location>
        <begin position="195"/>
        <end position="217"/>
    </location>
</feature>
<evidence type="ECO:0000256" key="5">
    <source>
        <dbReference type="ARBA" id="ARBA00022984"/>
    </source>
</evidence>
<feature type="transmembrane region" description="Helical" evidence="8">
    <location>
        <begin position="322"/>
        <end position="344"/>
    </location>
</feature>
<evidence type="ECO:0000313" key="9">
    <source>
        <dbReference type="EMBL" id="GAA4162410.1"/>
    </source>
</evidence>
<feature type="transmembrane region" description="Helical" evidence="8">
    <location>
        <begin position="388"/>
        <end position="410"/>
    </location>
</feature>
<feature type="transmembrane region" description="Helical" evidence="8">
    <location>
        <begin position="83"/>
        <end position="105"/>
    </location>
</feature>
<evidence type="ECO:0000313" key="10">
    <source>
        <dbReference type="Proteomes" id="UP001415169"/>
    </source>
</evidence>
<feature type="transmembrane region" description="Helical" evidence="8">
    <location>
        <begin position="486"/>
        <end position="509"/>
    </location>
</feature>
<dbReference type="RefSeq" id="WP_344791758.1">
    <property type="nucleotide sequence ID" value="NZ_BAABBV010000001.1"/>
</dbReference>
<evidence type="ECO:0000256" key="4">
    <source>
        <dbReference type="ARBA" id="ARBA00022960"/>
    </source>
</evidence>
<protein>
    <recommendedName>
        <fullName evidence="11">Murein biosynthesis integral membrane protein MurJ</fullName>
    </recommendedName>
</protein>
<organism evidence="9 10">
    <name type="scientific">Gryllotalpicola daejeonensis</name>
    <dbReference type="NCBI Taxonomy" id="993087"/>
    <lineage>
        <taxon>Bacteria</taxon>
        <taxon>Bacillati</taxon>
        <taxon>Actinomycetota</taxon>
        <taxon>Actinomycetes</taxon>
        <taxon>Micrococcales</taxon>
        <taxon>Microbacteriaceae</taxon>
        <taxon>Gryllotalpicola</taxon>
    </lineage>
</organism>
<evidence type="ECO:0008006" key="11">
    <source>
        <dbReference type="Google" id="ProtNLM"/>
    </source>
</evidence>
<evidence type="ECO:0000256" key="1">
    <source>
        <dbReference type="ARBA" id="ARBA00004651"/>
    </source>
</evidence>
<feature type="transmembrane region" description="Helical" evidence="8">
    <location>
        <begin position="278"/>
        <end position="301"/>
    </location>
</feature>
<dbReference type="InterPro" id="IPR004268">
    <property type="entry name" value="MurJ"/>
</dbReference>
<dbReference type="Pfam" id="PF03023">
    <property type="entry name" value="MurJ"/>
    <property type="match status" value="1"/>
</dbReference>
<reference evidence="9" key="1">
    <citation type="journal article" date="2014" name="Int. J. Syst. Evol. Microbiol.">
        <title>Complete genome of a new Firmicutes species belonging to the dominant human colonic microbiota ('Ruminococcus bicirculans') reveals two chromosomes and a selective capacity to utilize plant glucans.</title>
        <authorList>
            <consortium name="NISC Comparative Sequencing Program"/>
            <person name="Wegmann U."/>
            <person name="Louis P."/>
            <person name="Goesmann A."/>
            <person name="Henrissat B."/>
            <person name="Duncan S.H."/>
            <person name="Flint H.J."/>
        </authorList>
    </citation>
    <scope>NUCLEOTIDE SEQUENCE</scope>
    <source>
        <strain evidence="9">JCM 17590</strain>
    </source>
</reference>
<comment type="subcellular location">
    <subcellularLocation>
        <location evidence="1">Cell membrane</location>
        <topology evidence="1">Multi-pass membrane protein</topology>
    </subcellularLocation>
</comment>
<gene>
    <name evidence="9" type="ORF">GCM10022286_21280</name>
</gene>
<dbReference type="Proteomes" id="UP001415169">
    <property type="component" value="Unassembled WGS sequence"/>
</dbReference>
<feature type="transmembrane region" description="Helical" evidence="8">
    <location>
        <begin position="125"/>
        <end position="144"/>
    </location>
</feature>
<comment type="caution">
    <text evidence="9">The sequence shown here is derived from an EMBL/GenBank/DDBJ whole genome shotgun (WGS) entry which is preliminary data.</text>
</comment>
<proteinExistence type="predicted"/>
<dbReference type="EMBL" id="BAABBV010000001">
    <property type="protein sequence ID" value="GAA4162410.1"/>
    <property type="molecule type" value="Genomic_DNA"/>
</dbReference>
<feature type="transmembrane region" description="Helical" evidence="8">
    <location>
        <begin position="238"/>
        <end position="258"/>
    </location>
</feature>
<dbReference type="PANTHER" id="PTHR47019">
    <property type="entry name" value="LIPID II FLIPPASE MURJ"/>
    <property type="match status" value="1"/>
</dbReference>